<feature type="region of interest" description="Disordered" evidence="1">
    <location>
        <begin position="213"/>
        <end position="242"/>
    </location>
</feature>
<feature type="compositionally biased region" description="Polar residues" evidence="1">
    <location>
        <begin position="1"/>
        <end position="18"/>
    </location>
</feature>
<feature type="compositionally biased region" description="Low complexity" evidence="1">
    <location>
        <begin position="26"/>
        <end position="36"/>
    </location>
</feature>
<feature type="compositionally biased region" description="Polar residues" evidence="1">
    <location>
        <begin position="213"/>
        <end position="225"/>
    </location>
</feature>
<feature type="region of interest" description="Disordered" evidence="1">
    <location>
        <begin position="1"/>
        <end position="36"/>
    </location>
</feature>
<protein>
    <submittedName>
        <fullName evidence="3">Uncharacterized protein</fullName>
    </submittedName>
</protein>
<dbReference type="EMBL" id="KZ995118">
    <property type="protein sequence ID" value="RKO91325.1"/>
    <property type="molecule type" value="Genomic_DNA"/>
</dbReference>
<proteinExistence type="predicted"/>
<reference evidence="4" key="1">
    <citation type="journal article" date="2018" name="Nat. Microbiol.">
        <title>Leveraging single-cell genomics to expand the fungal tree of life.</title>
        <authorList>
            <person name="Ahrendt S.R."/>
            <person name="Quandt C.A."/>
            <person name="Ciobanu D."/>
            <person name="Clum A."/>
            <person name="Salamov A."/>
            <person name="Andreopoulos B."/>
            <person name="Cheng J.F."/>
            <person name="Woyke T."/>
            <person name="Pelin A."/>
            <person name="Henrissat B."/>
            <person name="Reynolds N.K."/>
            <person name="Benny G.L."/>
            <person name="Smith M.E."/>
            <person name="James T.Y."/>
            <person name="Grigoriev I.V."/>
        </authorList>
    </citation>
    <scope>NUCLEOTIDE SEQUENCE [LARGE SCALE GENOMIC DNA]</scope>
</reference>
<feature type="transmembrane region" description="Helical" evidence="2">
    <location>
        <begin position="44"/>
        <end position="64"/>
    </location>
</feature>
<dbReference type="Proteomes" id="UP000269721">
    <property type="component" value="Unassembled WGS sequence"/>
</dbReference>
<keyword evidence="4" id="KW-1185">Reference proteome</keyword>
<gene>
    <name evidence="3" type="ORF">BDK51DRAFT_40747</name>
</gene>
<evidence type="ECO:0000256" key="2">
    <source>
        <dbReference type="SAM" id="Phobius"/>
    </source>
</evidence>
<keyword evidence="2" id="KW-0812">Transmembrane</keyword>
<sequence>MFSLLSHTNSVSQRATLESPSPTPSSPSSTATPVPSQGYTSGGYSWGSFFLFVVFLLLCTWYVFRRRSRSPVLPFTSGGGGGGFFGDDDGTPAVDDYEPLALDFDDLELELDSYDFAPAKKTGSFGAQRLRGAPGQGGGVSGGGVSAPTPPDARPQGGAVEEDADSLFKCTPWFRQNQGSASPQLPTPHLHRHVVSPNVYRCRYCPDRLGPSPQATDLSSHQISAPSPMGSTAGVWTAPSPPQPTTLSDVAHAFFSTRAYALELALSAATENPRKLSLTPGAHLGYLEVVSASETEATFRYRYDDIDFALYLGVRPREDGGGGGGGGADLVVGFVDYSRTWLQGFGNHVYSVMLLEAGARQLDREWVGREGFGGLQ</sequence>
<evidence type="ECO:0000256" key="1">
    <source>
        <dbReference type="SAM" id="MobiDB-lite"/>
    </source>
</evidence>
<feature type="compositionally biased region" description="Gly residues" evidence="1">
    <location>
        <begin position="134"/>
        <end position="145"/>
    </location>
</feature>
<keyword evidence="2" id="KW-0472">Membrane</keyword>
<accession>A0A4P9WHA7</accession>
<evidence type="ECO:0000313" key="3">
    <source>
        <dbReference type="EMBL" id="RKO91325.1"/>
    </source>
</evidence>
<evidence type="ECO:0000313" key="4">
    <source>
        <dbReference type="Proteomes" id="UP000269721"/>
    </source>
</evidence>
<feature type="region of interest" description="Disordered" evidence="1">
    <location>
        <begin position="125"/>
        <end position="162"/>
    </location>
</feature>
<name>A0A4P9WHA7_9FUNG</name>
<keyword evidence="2" id="KW-1133">Transmembrane helix</keyword>
<dbReference type="OrthoDB" id="2104372at2759"/>
<dbReference type="AlphaFoldDB" id="A0A4P9WHA7"/>
<organism evidence="3 4">
    <name type="scientific">Blyttiomyces helicus</name>
    <dbReference type="NCBI Taxonomy" id="388810"/>
    <lineage>
        <taxon>Eukaryota</taxon>
        <taxon>Fungi</taxon>
        <taxon>Fungi incertae sedis</taxon>
        <taxon>Chytridiomycota</taxon>
        <taxon>Chytridiomycota incertae sedis</taxon>
        <taxon>Chytridiomycetes</taxon>
        <taxon>Chytridiomycetes incertae sedis</taxon>
        <taxon>Blyttiomyces</taxon>
    </lineage>
</organism>